<dbReference type="PROSITE" id="PS51257">
    <property type="entry name" value="PROKAR_LIPOPROTEIN"/>
    <property type="match status" value="1"/>
</dbReference>
<dbReference type="Proteomes" id="UP000236728">
    <property type="component" value="Unassembled WGS sequence"/>
</dbReference>
<accession>A0A1H5SEV1</accession>
<keyword evidence="4" id="KW-1185">Reference proteome</keyword>
<organism evidence="3 4">
    <name type="scientific">Bryocella elongata</name>
    <dbReference type="NCBI Taxonomy" id="863522"/>
    <lineage>
        <taxon>Bacteria</taxon>
        <taxon>Pseudomonadati</taxon>
        <taxon>Acidobacteriota</taxon>
        <taxon>Terriglobia</taxon>
        <taxon>Terriglobales</taxon>
        <taxon>Acidobacteriaceae</taxon>
        <taxon>Bryocella</taxon>
    </lineage>
</organism>
<evidence type="ECO:0000313" key="3">
    <source>
        <dbReference type="EMBL" id="SEF49166.1"/>
    </source>
</evidence>
<feature type="signal peptide" evidence="2">
    <location>
        <begin position="1"/>
        <end position="26"/>
    </location>
</feature>
<dbReference type="AlphaFoldDB" id="A0A1H5SEV1"/>
<dbReference type="EMBL" id="FNVA01000001">
    <property type="protein sequence ID" value="SEF49166.1"/>
    <property type="molecule type" value="Genomic_DNA"/>
</dbReference>
<evidence type="ECO:0000313" key="4">
    <source>
        <dbReference type="Proteomes" id="UP000236728"/>
    </source>
</evidence>
<reference evidence="3 4" key="1">
    <citation type="submission" date="2016-10" db="EMBL/GenBank/DDBJ databases">
        <authorList>
            <person name="de Groot N.N."/>
        </authorList>
    </citation>
    <scope>NUCLEOTIDE SEQUENCE [LARGE SCALE GENOMIC DNA]</scope>
    <source>
        <strain evidence="3 4">DSM 22489</strain>
    </source>
</reference>
<protein>
    <submittedName>
        <fullName evidence="3">Putative MetA-pathway of phenol degradation</fullName>
    </submittedName>
</protein>
<feature type="region of interest" description="Disordered" evidence="1">
    <location>
        <begin position="263"/>
        <end position="282"/>
    </location>
</feature>
<sequence>MFRMSSILARLLCLVGTLLACSQAHAQAGPPYQTDDPDPVDYHHFEMYAFSLSDSSQHAGTTLLAPSYEMNFGIAPRTQFHFVLPFVNAFNPDGTVTHGVGDIELGVKLKLLPESKLIPETGIFPFVELPTGDASRGLGVGKTWYRVPVWFKKGFQDDKWTEYLGGGEAIVPQTGYYNYPFAGFLSQHKFTEKLVLGVELFGHGAEGRPDVAGDRAILADFGGYYAFGDHFQLLFAGGHSVVWAPETYTYLAAYWTWPKAKEDDKSGKEEASGENLFRAFTH</sequence>
<gene>
    <name evidence="3" type="ORF">SAMN05421819_0176</name>
</gene>
<evidence type="ECO:0000256" key="2">
    <source>
        <dbReference type="SAM" id="SignalP"/>
    </source>
</evidence>
<name>A0A1H5SEV1_9BACT</name>
<proteinExistence type="predicted"/>
<feature type="chain" id="PRO_5009283991" evidence="2">
    <location>
        <begin position="27"/>
        <end position="282"/>
    </location>
</feature>
<evidence type="ECO:0000256" key="1">
    <source>
        <dbReference type="SAM" id="MobiDB-lite"/>
    </source>
</evidence>
<keyword evidence="2" id="KW-0732">Signal</keyword>